<dbReference type="AlphaFoldDB" id="A0ABD6ERU0"/>
<evidence type="ECO:0000313" key="1">
    <source>
        <dbReference type="EMBL" id="MFH4980171.1"/>
    </source>
</evidence>
<keyword evidence="2" id="KW-1185">Reference proteome</keyword>
<accession>A0ABD6ERU0</accession>
<protein>
    <submittedName>
        <fullName evidence="1">Uncharacterized protein</fullName>
    </submittedName>
</protein>
<comment type="caution">
    <text evidence="1">The sequence shown here is derived from an EMBL/GenBank/DDBJ whole genome shotgun (WGS) entry which is preliminary data.</text>
</comment>
<sequence>MSILYEDDLVALNEYKIILKKSGSIFTAEKIIPIDTIRTIYFDDQNMSDSDNRNSKAMDISFGSRCIRQIRFLQRVNFAVKGKDDSVIKFKVRDVTEFMGHLRTLVDYTVIVVDSLKNA</sequence>
<evidence type="ECO:0000313" key="2">
    <source>
        <dbReference type="Proteomes" id="UP001608902"/>
    </source>
</evidence>
<reference evidence="1 2" key="1">
    <citation type="submission" date="2024-08" db="EMBL/GenBank/DDBJ databases">
        <title>Gnathostoma spinigerum genome.</title>
        <authorList>
            <person name="Gonzalez-Bertolin B."/>
            <person name="Monzon S."/>
            <person name="Zaballos A."/>
            <person name="Jimenez P."/>
            <person name="Dekumyoy P."/>
            <person name="Varona S."/>
            <person name="Cuesta I."/>
            <person name="Sumanam S."/>
            <person name="Adisakwattana P."/>
            <person name="Gasser R.B."/>
            <person name="Hernandez-Gonzalez A."/>
            <person name="Young N.D."/>
            <person name="Perteguer M.J."/>
        </authorList>
    </citation>
    <scope>NUCLEOTIDE SEQUENCE [LARGE SCALE GENOMIC DNA]</scope>
    <source>
        <strain evidence="1">AL3</strain>
        <tissue evidence="1">Liver</tissue>
    </source>
</reference>
<dbReference type="EMBL" id="JBGFUD010005167">
    <property type="protein sequence ID" value="MFH4980171.1"/>
    <property type="molecule type" value="Genomic_DNA"/>
</dbReference>
<gene>
    <name evidence="1" type="ORF">AB6A40_006880</name>
</gene>
<name>A0ABD6ERU0_9BILA</name>
<proteinExistence type="predicted"/>
<dbReference type="Proteomes" id="UP001608902">
    <property type="component" value="Unassembled WGS sequence"/>
</dbReference>
<organism evidence="1 2">
    <name type="scientific">Gnathostoma spinigerum</name>
    <dbReference type="NCBI Taxonomy" id="75299"/>
    <lineage>
        <taxon>Eukaryota</taxon>
        <taxon>Metazoa</taxon>
        <taxon>Ecdysozoa</taxon>
        <taxon>Nematoda</taxon>
        <taxon>Chromadorea</taxon>
        <taxon>Rhabditida</taxon>
        <taxon>Spirurina</taxon>
        <taxon>Gnathostomatomorpha</taxon>
        <taxon>Gnathostomatoidea</taxon>
        <taxon>Gnathostomatidae</taxon>
        <taxon>Gnathostoma</taxon>
    </lineage>
</organism>